<dbReference type="GO" id="GO:0031966">
    <property type="term" value="C:mitochondrial membrane"/>
    <property type="evidence" value="ECO:0007669"/>
    <property type="project" value="TreeGrafter"/>
</dbReference>
<evidence type="ECO:0008006" key="6">
    <source>
        <dbReference type="Google" id="ProtNLM"/>
    </source>
</evidence>
<dbReference type="PANTHER" id="PTHR13281">
    <property type="entry name" value="TRANSMEMBRANE PROTEIN 70, MITOCHONDRIAL"/>
    <property type="match status" value="1"/>
</dbReference>
<dbReference type="Pfam" id="PF06979">
    <property type="entry name" value="TMEM70"/>
    <property type="match status" value="1"/>
</dbReference>
<dbReference type="Proteomes" id="UP001152759">
    <property type="component" value="Chromosome 6"/>
</dbReference>
<gene>
    <name evidence="4" type="ORF">BEMITA_LOCUS10592</name>
</gene>
<dbReference type="InterPro" id="IPR045325">
    <property type="entry name" value="TMEM70/TMEM186/TMEM223"/>
</dbReference>
<feature type="transmembrane region" description="Helical" evidence="3">
    <location>
        <begin position="103"/>
        <end position="126"/>
    </location>
</feature>
<keyword evidence="3" id="KW-0812">Transmembrane</keyword>
<reference evidence="4" key="1">
    <citation type="submission" date="2021-12" db="EMBL/GenBank/DDBJ databases">
        <authorList>
            <person name="King R."/>
        </authorList>
    </citation>
    <scope>NUCLEOTIDE SEQUENCE</scope>
</reference>
<dbReference type="EMBL" id="OU963867">
    <property type="protein sequence ID" value="CAH0392033.1"/>
    <property type="molecule type" value="Genomic_DNA"/>
</dbReference>
<evidence type="ECO:0000313" key="4">
    <source>
        <dbReference type="EMBL" id="CAH0392033.1"/>
    </source>
</evidence>
<keyword evidence="3" id="KW-0472">Membrane</keyword>
<dbReference type="GO" id="GO:0033615">
    <property type="term" value="P:mitochondrial proton-transporting ATP synthase complex assembly"/>
    <property type="evidence" value="ECO:0007669"/>
    <property type="project" value="TreeGrafter"/>
</dbReference>
<dbReference type="PANTHER" id="PTHR13281:SF0">
    <property type="entry name" value="TRANSMEMBRANE PROTEIN 70, MITOCHONDRIAL"/>
    <property type="match status" value="1"/>
</dbReference>
<dbReference type="AlphaFoldDB" id="A0A9P0F783"/>
<proteinExistence type="inferred from homology"/>
<organism evidence="4 5">
    <name type="scientific">Bemisia tabaci</name>
    <name type="common">Sweetpotato whitefly</name>
    <name type="synonym">Aleurodes tabaci</name>
    <dbReference type="NCBI Taxonomy" id="7038"/>
    <lineage>
        <taxon>Eukaryota</taxon>
        <taxon>Metazoa</taxon>
        <taxon>Ecdysozoa</taxon>
        <taxon>Arthropoda</taxon>
        <taxon>Hexapoda</taxon>
        <taxon>Insecta</taxon>
        <taxon>Pterygota</taxon>
        <taxon>Neoptera</taxon>
        <taxon>Paraneoptera</taxon>
        <taxon>Hemiptera</taxon>
        <taxon>Sternorrhyncha</taxon>
        <taxon>Aleyrodoidea</taxon>
        <taxon>Aleyrodidae</taxon>
        <taxon>Aleyrodinae</taxon>
        <taxon>Bemisia</taxon>
    </lineage>
</organism>
<name>A0A9P0F783_BEMTA</name>
<keyword evidence="5" id="KW-1185">Reference proteome</keyword>
<protein>
    <recommendedName>
        <fullName evidence="6">Transmembrane protein 70</fullName>
    </recommendedName>
</protein>
<accession>A0A9P0F783</accession>
<evidence type="ECO:0000256" key="3">
    <source>
        <dbReference type="SAM" id="Phobius"/>
    </source>
</evidence>
<sequence length="257" mass="29138">MLKLSIKCVNHAISRRQISQSHYFTCYGNLKNLNGVSYAHSSHYSTESGCFPKSPDLVRIYEGPLATRLRRTKLFSFTTSAVGITGFPVVAEQIQKFPEKTGWYLAVLSVMSFFSFGTPVLLQLLASKYILYIDYNQSKDLYTLYTYTLFFGLKPASFNATDVSTVSTPLASVSIRGKGYLLEASNFTDLNHYKRMVGYDKEFDFSDNNEIESTSCEPNLKRPKIPMPTHQTPKASESIKPSDEDKDLPLNLRKRNR</sequence>
<evidence type="ECO:0000313" key="5">
    <source>
        <dbReference type="Proteomes" id="UP001152759"/>
    </source>
</evidence>
<keyword evidence="3" id="KW-1133">Transmembrane helix</keyword>
<evidence type="ECO:0000256" key="2">
    <source>
        <dbReference type="SAM" id="MobiDB-lite"/>
    </source>
</evidence>
<feature type="region of interest" description="Disordered" evidence="2">
    <location>
        <begin position="210"/>
        <end position="257"/>
    </location>
</feature>
<evidence type="ECO:0000256" key="1">
    <source>
        <dbReference type="ARBA" id="ARBA00005280"/>
    </source>
</evidence>
<comment type="similarity">
    <text evidence="1">Belongs to the TMEM70 family.</text>
</comment>
<feature type="transmembrane region" description="Helical" evidence="3">
    <location>
        <begin position="74"/>
        <end position="91"/>
    </location>
</feature>
<dbReference type="InterPro" id="IPR009724">
    <property type="entry name" value="TMEM70"/>
</dbReference>